<proteinExistence type="inferred from homology"/>
<comment type="similarity">
    <text evidence="6">Belongs to the methyltransferase superfamily. RlmKL family.</text>
</comment>
<dbReference type="OrthoDB" id="9809404at2"/>
<reference evidence="9" key="2">
    <citation type="submission" date="2006-05" db="EMBL/GenBank/DDBJ databases">
        <title>Sequencing of the draft genome and assembly of Desulfuromonas acetoxidans DSM 684.</title>
        <authorList>
            <consortium name="US DOE Joint Genome Institute (JGI-PGF)"/>
            <person name="Copeland A."/>
            <person name="Lucas S."/>
            <person name="Lapidus A."/>
            <person name="Barry K."/>
            <person name="Detter J.C."/>
            <person name="Glavina del Rio T."/>
            <person name="Hammon N."/>
            <person name="Israni S."/>
            <person name="Dalin E."/>
            <person name="Tice H."/>
            <person name="Bruce D."/>
            <person name="Pitluck S."/>
            <person name="Richardson P."/>
        </authorList>
    </citation>
    <scope>NUCLEOTIDE SEQUENCE [LARGE SCALE GENOMIC DNA]</scope>
    <source>
        <strain evidence="9">DSM 684</strain>
    </source>
</reference>
<dbReference type="AlphaFoldDB" id="Q1JW81"/>
<gene>
    <name evidence="6" type="primary">rlmL</name>
    <name evidence="9" type="ORF">Dace_0277</name>
</gene>
<keyword evidence="3 6" id="KW-0489">Methyltransferase</keyword>
<dbReference type="InterPro" id="IPR004114">
    <property type="entry name" value="THUMP_dom"/>
</dbReference>
<dbReference type="CDD" id="cd11715">
    <property type="entry name" value="THUMP_AdoMetMT"/>
    <property type="match status" value="1"/>
</dbReference>
<keyword evidence="4 6" id="KW-0808">Transferase</keyword>
<dbReference type="HAMAP" id="MF_01858">
    <property type="entry name" value="23SrRNA_methyltr_KL"/>
    <property type="match status" value="1"/>
</dbReference>
<dbReference type="InterPro" id="IPR019614">
    <property type="entry name" value="SAM-dep_methyl-trfase"/>
</dbReference>
<dbReference type="PIRSF" id="PIRSF037618">
    <property type="entry name" value="RNA_Mtase_bacteria_prd"/>
    <property type="match status" value="1"/>
</dbReference>
<evidence type="ECO:0000256" key="1">
    <source>
        <dbReference type="ARBA" id="ARBA00022490"/>
    </source>
</evidence>
<dbReference type="Pfam" id="PF02926">
    <property type="entry name" value="THUMP"/>
    <property type="match status" value="1"/>
</dbReference>
<dbReference type="PANTHER" id="PTHR47313">
    <property type="entry name" value="RIBOSOMAL RNA LARGE SUBUNIT METHYLTRANSFERASE K/L"/>
    <property type="match status" value="1"/>
</dbReference>
<dbReference type="PANTHER" id="PTHR47313:SF1">
    <property type="entry name" value="RIBOSOMAL RNA LARGE SUBUNIT METHYLTRANSFERASE K_L"/>
    <property type="match status" value="1"/>
</dbReference>
<dbReference type="Proteomes" id="UP000005695">
    <property type="component" value="Unassembled WGS sequence"/>
</dbReference>
<dbReference type="GO" id="GO:0070043">
    <property type="term" value="F:rRNA (guanine-N7-)-methyltransferase activity"/>
    <property type="evidence" value="ECO:0007669"/>
    <property type="project" value="UniProtKB-UniRule"/>
</dbReference>
<evidence type="ECO:0000256" key="6">
    <source>
        <dbReference type="HAMAP-Rule" id="MF_01858"/>
    </source>
</evidence>
<dbReference type="Pfam" id="PF22020">
    <property type="entry name" value="RlmL_1st"/>
    <property type="match status" value="1"/>
</dbReference>
<dbReference type="SMART" id="SM00981">
    <property type="entry name" value="THUMP"/>
    <property type="match status" value="1"/>
</dbReference>
<dbReference type="PROSITE" id="PS51165">
    <property type="entry name" value="THUMP"/>
    <property type="match status" value="1"/>
</dbReference>
<reference evidence="9" key="1">
    <citation type="submission" date="2006-05" db="EMBL/GenBank/DDBJ databases">
        <title>Annotation of the draft genome assembly of Desulfuromonas acetoxidans DSM 684.</title>
        <authorList>
            <consortium name="US DOE Joint Genome Institute (JGI-ORNL)"/>
            <person name="Larimer F."/>
            <person name="Land M."/>
            <person name="Hauser L."/>
        </authorList>
    </citation>
    <scope>NUCLEOTIDE SEQUENCE [LARGE SCALE GENOMIC DNA]</scope>
    <source>
        <strain evidence="9">DSM 684</strain>
    </source>
</reference>
<dbReference type="PROSITE" id="PS00092">
    <property type="entry name" value="N6_MTASE"/>
    <property type="match status" value="1"/>
</dbReference>
<dbReference type="InterPro" id="IPR002052">
    <property type="entry name" value="DNA_methylase_N6_adenine_CS"/>
</dbReference>
<dbReference type="SUPFAM" id="SSF53335">
    <property type="entry name" value="S-adenosyl-L-methionine-dependent methyltransferases"/>
    <property type="match status" value="2"/>
</dbReference>
<dbReference type="PROSITE" id="PS01261">
    <property type="entry name" value="UPF0020"/>
    <property type="match status" value="1"/>
</dbReference>
<evidence type="ECO:0000256" key="2">
    <source>
        <dbReference type="ARBA" id="ARBA00022552"/>
    </source>
</evidence>
<keyword evidence="10" id="KW-1185">Reference proteome</keyword>
<evidence type="ECO:0000259" key="8">
    <source>
        <dbReference type="PROSITE" id="PS51165"/>
    </source>
</evidence>
<comment type="function">
    <text evidence="6">Specifically methylates the guanine in position 2445 (m2G2445) and the guanine in position 2069 (m7G2069) of 23S rRNA.</text>
</comment>
<comment type="subcellular location">
    <subcellularLocation>
        <location evidence="6">Cytoplasm</location>
    </subcellularLocation>
</comment>
<dbReference type="NCBIfam" id="NF008748">
    <property type="entry name" value="PRK11783.1"/>
    <property type="match status" value="1"/>
</dbReference>
<dbReference type="Pfam" id="PF10672">
    <property type="entry name" value="Methyltrans_SAM"/>
    <property type="match status" value="1"/>
</dbReference>
<keyword evidence="2 6" id="KW-0698">rRNA processing</keyword>
<accession>Q1JW81</accession>
<dbReference type="EMBL" id="AAEW02000024">
    <property type="protein sequence ID" value="EAT14487.1"/>
    <property type="molecule type" value="Genomic_DNA"/>
</dbReference>
<dbReference type="InterPro" id="IPR000241">
    <property type="entry name" value="RlmKL-like_Mtase"/>
</dbReference>
<dbReference type="Gene3D" id="3.30.750.80">
    <property type="entry name" value="RNA methyltransferase domain (HRMD) like"/>
    <property type="match status" value="1"/>
</dbReference>
<dbReference type="Pfam" id="PF01170">
    <property type="entry name" value="UPF0020"/>
    <property type="match status" value="1"/>
</dbReference>
<comment type="catalytic activity">
    <reaction evidence="6">
        <text>guanosine(2445) in 23S rRNA + S-adenosyl-L-methionine = N(2)-methylguanosine(2445) in 23S rRNA + S-adenosyl-L-homocysteine + H(+)</text>
        <dbReference type="Rhea" id="RHEA:42740"/>
        <dbReference type="Rhea" id="RHEA-COMP:10215"/>
        <dbReference type="Rhea" id="RHEA-COMP:10216"/>
        <dbReference type="ChEBI" id="CHEBI:15378"/>
        <dbReference type="ChEBI" id="CHEBI:57856"/>
        <dbReference type="ChEBI" id="CHEBI:59789"/>
        <dbReference type="ChEBI" id="CHEBI:74269"/>
        <dbReference type="ChEBI" id="CHEBI:74481"/>
        <dbReference type="EC" id="2.1.1.173"/>
    </reaction>
</comment>
<evidence type="ECO:0000313" key="9">
    <source>
        <dbReference type="EMBL" id="EAT14487.1"/>
    </source>
</evidence>
<dbReference type="InterPro" id="IPR017244">
    <property type="entry name" value="23SrRNA_methyltr_KL"/>
</dbReference>
<dbReference type="EC" id="2.1.1.264" evidence="6"/>
<name>Q1JW81_DESA6</name>
<dbReference type="GO" id="GO:0005737">
    <property type="term" value="C:cytoplasm"/>
    <property type="evidence" value="ECO:0007669"/>
    <property type="project" value="UniProtKB-SubCell"/>
</dbReference>
<evidence type="ECO:0000256" key="7">
    <source>
        <dbReference type="PROSITE-ProRule" id="PRU00529"/>
    </source>
</evidence>
<dbReference type="EC" id="2.1.1.173" evidence="6"/>
<keyword evidence="5 6" id="KW-0949">S-adenosyl-L-methionine</keyword>
<keyword evidence="1 6" id="KW-0963">Cytoplasm</keyword>
<comment type="catalytic activity">
    <reaction evidence="6">
        <text>guanosine(2069) in 23S rRNA + S-adenosyl-L-methionine = N(2)-methylguanosine(2069) in 23S rRNA + S-adenosyl-L-homocysteine + H(+)</text>
        <dbReference type="Rhea" id="RHEA:43772"/>
        <dbReference type="Rhea" id="RHEA-COMP:10688"/>
        <dbReference type="Rhea" id="RHEA-COMP:10689"/>
        <dbReference type="ChEBI" id="CHEBI:15378"/>
        <dbReference type="ChEBI" id="CHEBI:57856"/>
        <dbReference type="ChEBI" id="CHEBI:59789"/>
        <dbReference type="ChEBI" id="CHEBI:74269"/>
        <dbReference type="ChEBI" id="CHEBI:74481"/>
        <dbReference type="EC" id="2.1.1.264"/>
    </reaction>
</comment>
<dbReference type="CDD" id="cd02440">
    <property type="entry name" value="AdoMet_MTases"/>
    <property type="match status" value="1"/>
</dbReference>
<protein>
    <recommendedName>
        <fullName evidence="6">Ribosomal RNA large subunit methyltransferase K/L</fullName>
    </recommendedName>
    <domain>
        <recommendedName>
            <fullName evidence="6">23S rRNA m2G2445 methyltransferase</fullName>
            <ecNumber evidence="6">2.1.1.173</ecNumber>
        </recommendedName>
        <alternativeName>
            <fullName evidence="6">rRNA (guanine-N(2)-)-methyltransferase RlmL</fullName>
        </alternativeName>
    </domain>
    <domain>
        <recommendedName>
            <fullName evidence="6">23S rRNA m7G2069 methyltransferase</fullName>
            <ecNumber evidence="6">2.1.1.264</ecNumber>
        </recommendedName>
        <alternativeName>
            <fullName evidence="6">rRNA (guanine-N(7)-)-methyltransferase RlmK</fullName>
        </alternativeName>
    </domain>
</protein>
<keyword evidence="7" id="KW-0694">RNA-binding</keyword>
<evidence type="ECO:0000256" key="3">
    <source>
        <dbReference type="ARBA" id="ARBA00022603"/>
    </source>
</evidence>
<organism evidence="9 10">
    <name type="scientific">Desulfuromonas acetoxidans (strain DSM 684 / 11070)</name>
    <dbReference type="NCBI Taxonomy" id="281689"/>
    <lineage>
        <taxon>Bacteria</taxon>
        <taxon>Pseudomonadati</taxon>
        <taxon>Thermodesulfobacteriota</taxon>
        <taxon>Desulfuromonadia</taxon>
        <taxon>Desulfuromonadales</taxon>
        <taxon>Desulfuromonadaceae</taxon>
        <taxon>Desulfuromonas</taxon>
    </lineage>
</organism>
<feature type="domain" description="THUMP" evidence="8">
    <location>
        <begin position="46"/>
        <end position="157"/>
    </location>
</feature>
<dbReference type="InterPro" id="IPR054170">
    <property type="entry name" value="RlmL_1st"/>
</dbReference>
<evidence type="ECO:0000256" key="4">
    <source>
        <dbReference type="ARBA" id="ARBA00022679"/>
    </source>
</evidence>
<dbReference type="InterPro" id="IPR029063">
    <property type="entry name" value="SAM-dependent_MTases_sf"/>
</dbReference>
<sequence>MAGELNFFATASKGLEPLLAEELETLQAQDVRQVRGGVRFNGSLETAYRVCLWSRLAGRVLLPVVETPVTDSESLYRAVAAFAWEEHFDVSNTFAVDCNLASSQLTHSRYAALKTKDAVVDRFRDHCGVRPDVVVDQPDWRLNVWILKDVLTLSLDLSGDSLHRRGYRTQGGKAPLKEHLAAALLLRAGWPQKAAVGAPLVDPMCGSGTLVLEAALMAGDCAPGLKRDYMGFLHWRQHDADLWNRLRDEAVQRREQGLQTVPRLVGYDQNPSAIKNAWDNAANAGLQDKVHFERRELSSFGDEPISAQPGLIITNPPYGERLGEVEELMGLYQLLGQRVREHFLHWQLSVFTSGNQFGHQLEMRARKKHQFFNGALKCQLLHFEVEPEHFYRETVSLPHGLAEVEELSDGAEMFVNRLRKNLKKLRRWAKRQHVTCYRVYDADLPDYAVAIDLYEGAAHVQEYQAPSTVDTRQARRRLREIITVLPDELGIAADQVYVKTRKRQRGSEQYERQAEQGSFFEISEGGNWFLVNLSDYLDTGLFLDHRQTRELIRSLTQGKHFLNLFAYTASVSVYAADGGARSTTSVDMSTTYTEWARKNLKINGFDGPQHQVIRADCLQWIKECNEKYDVIFLDPPTFSNSKKMAGNFDIQRDHVDLIYSVADLLTPGGVLIFSNNLRNFKMDRDQLADLVIEDITRQTIPEDFSRRRNIHNCWKIEWR</sequence>
<dbReference type="GO" id="GO:0052915">
    <property type="term" value="F:23S rRNA (guanine(2445)-N(2))-methyltransferase activity"/>
    <property type="evidence" value="ECO:0007669"/>
    <property type="project" value="UniProtKB-UniRule"/>
</dbReference>
<dbReference type="RefSeq" id="WP_006002625.1">
    <property type="nucleotide sequence ID" value="NZ_AAEW02000024.1"/>
</dbReference>
<dbReference type="Gene3D" id="3.30.2130.30">
    <property type="match status" value="1"/>
</dbReference>
<evidence type="ECO:0000313" key="10">
    <source>
        <dbReference type="Proteomes" id="UP000005695"/>
    </source>
</evidence>
<comment type="caution">
    <text evidence="9">The sequence shown here is derived from an EMBL/GenBank/DDBJ whole genome shotgun (WGS) entry which is preliminary data.</text>
</comment>
<dbReference type="GO" id="GO:0003723">
    <property type="term" value="F:RNA binding"/>
    <property type="evidence" value="ECO:0007669"/>
    <property type="project" value="UniProtKB-UniRule"/>
</dbReference>
<dbReference type="Gene3D" id="3.40.50.150">
    <property type="entry name" value="Vaccinia Virus protein VP39"/>
    <property type="match status" value="2"/>
</dbReference>
<dbReference type="InterPro" id="IPR053943">
    <property type="entry name" value="RlmKL-like_Mtase_CS"/>
</dbReference>
<evidence type="ECO:0000256" key="5">
    <source>
        <dbReference type="ARBA" id="ARBA00022691"/>
    </source>
</evidence>